<accession>A0A382GTF3</accession>
<sequence>MTKNYFPEYGDWTRKHPGALNMDEKQIKEAIRFAKSHENKLSINNMQMFTRTASETKEPHDEVLGPVKERGEMSGLIIKDGYIVAEWGDINRVDMTFSVTKTYLSTTVGLAYDKGL</sequence>
<feature type="non-terminal residue" evidence="1">
    <location>
        <position position="116"/>
    </location>
</feature>
<evidence type="ECO:0008006" key="2">
    <source>
        <dbReference type="Google" id="ProtNLM"/>
    </source>
</evidence>
<proteinExistence type="predicted"/>
<reference evidence="1" key="1">
    <citation type="submission" date="2018-05" db="EMBL/GenBank/DDBJ databases">
        <authorList>
            <person name="Lanie J.A."/>
            <person name="Ng W.-L."/>
            <person name="Kazmierczak K.M."/>
            <person name="Andrzejewski T.M."/>
            <person name="Davidsen T.M."/>
            <person name="Wayne K.J."/>
            <person name="Tettelin H."/>
            <person name="Glass J.I."/>
            <person name="Rusch D."/>
            <person name="Podicherti R."/>
            <person name="Tsui H.-C.T."/>
            <person name="Winkler M.E."/>
        </authorList>
    </citation>
    <scope>NUCLEOTIDE SEQUENCE</scope>
</reference>
<evidence type="ECO:0000313" key="1">
    <source>
        <dbReference type="EMBL" id="SVB78134.1"/>
    </source>
</evidence>
<dbReference type="EMBL" id="UINC01057215">
    <property type="protein sequence ID" value="SVB78134.1"/>
    <property type="molecule type" value="Genomic_DNA"/>
</dbReference>
<dbReference type="InterPro" id="IPR012338">
    <property type="entry name" value="Beta-lactam/transpept-like"/>
</dbReference>
<name>A0A382GTF3_9ZZZZ</name>
<dbReference type="SUPFAM" id="SSF56601">
    <property type="entry name" value="beta-lactamase/transpeptidase-like"/>
    <property type="match status" value="1"/>
</dbReference>
<gene>
    <name evidence="1" type="ORF">METZ01_LOCUS230988</name>
</gene>
<protein>
    <recommendedName>
        <fullName evidence="2">Beta-lactamase-related domain-containing protein</fullName>
    </recommendedName>
</protein>
<dbReference type="AlphaFoldDB" id="A0A382GTF3"/>
<organism evidence="1">
    <name type="scientific">marine metagenome</name>
    <dbReference type="NCBI Taxonomy" id="408172"/>
    <lineage>
        <taxon>unclassified sequences</taxon>
        <taxon>metagenomes</taxon>
        <taxon>ecological metagenomes</taxon>
    </lineage>
</organism>